<protein>
    <submittedName>
        <fullName evidence="1">Uncharacterized protein</fullName>
    </submittedName>
</protein>
<sequence>MAPLGGNIRESLGENTTAGSHWFSCDALILRHQLPKTRPRTNKKQRNGFKILGASSPRWSVVGPETHGLGTTALEHSTISLKNVSRNRRLALLEDFIPQRGNTQ</sequence>
<proteinExistence type="predicted"/>
<comment type="caution">
    <text evidence="1">The sequence shown here is derived from an EMBL/GenBank/DDBJ whole genome shotgun (WGS) entry which is preliminary data.</text>
</comment>
<name>A0A4Y2LGF8_ARAVE</name>
<keyword evidence="2" id="KW-1185">Reference proteome</keyword>
<gene>
    <name evidence="1" type="ORF">AVEN_33155_1</name>
</gene>
<evidence type="ECO:0000313" key="1">
    <source>
        <dbReference type="EMBL" id="GBN13549.1"/>
    </source>
</evidence>
<dbReference type="EMBL" id="BGPR01005803">
    <property type="protein sequence ID" value="GBN13549.1"/>
    <property type="molecule type" value="Genomic_DNA"/>
</dbReference>
<dbReference type="Proteomes" id="UP000499080">
    <property type="component" value="Unassembled WGS sequence"/>
</dbReference>
<evidence type="ECO:0000313" key="2">
    <source>
        <dbReference type="Proteomes" id="UP000499080"/>
    </source>
</evidence>
<reference evidence="1 2" key="1">
    <citation type="journal article" date="2019" name="Sci. Rep.">
        <title>Orb-weaving spider Araneus ventricosus genome elucidates the spidroin gene catalogue.</title>
        <authorList>
            <person name="Kono N."/>
            <person name="Nakamura H."/>
            <person name="Ohtoshi R."/>
            <person name="Moran D.A.P."/>
            <person name="Shinohara A."/>
            <person name="Yoshida Y."/>
            <person name="Fujiwara M."/>
            <person name="Mori M."/>
            <person name="Tomita M."/>
            <person name="Arakawa K."/>
        </authorList>
    </citation>
    <scope>NUCLEOTIDE SEQUENCE [LARGE SCALE GENOMIC DNA]</scope>
</reference>
<accession>A0A4Y2LGF8</accession>
<organism evidence="1 2">
    <name type="scientific">Araneus ventricosus</name>
    <name type="common">Orbweaver spider</name>
    <name type="synonym">Epeira ventricosa</name>
    <dbReference type="NCBI Taxonomy" id="182803"/>
    <lineage>
        <taxon>Eukaryota</taxon>
        <taxon>Metazoa</taxon>
        <taxon>Ecdysozoa</taxon>
        <taxon>Arthropoda</taxon>
        <taxon>Chelicerata</taxon>
        <taxon>Arachnida</taxon>
        <taxon>Araneae</taxon>
        <taxon>Araneomorphae</taxon>
        <taxon>Entelegynae</taxon>
        <taxon>Araneoidea</taxon>
        <taxon>Araneidae</taxon>
        <taxon>Araneus</taxon>
    </lineage>
</organism>
<dbReference type="AlphaFoldDB" id="A0A4Y2LGF8"/>